<keyword evidence="15" id="KW-1185">Reference proteome</keyword>
<gene>
    <name evidence="14" type="ORF">E1301_Tti009805</name>
</gene>
<dbReference type="GO" id="GO:0004674">
    <property type="term" value="F:protein serine/threonine kinase activity"/>
    <property type="evidence" value="ECO:0007669"/>
    <property type="project" value="UniProtKB-KW"/>
</dbReference>
<dbReference type="EMBL" id="SOYY01000021">
    <property type="protein sequence ID" value="KAA0705330.1"/>
    <property type="molecule type" value="Genomic_DNA"/>
</dbReference>
<dbReference type="GO" id="GO:0005524">
    <property type="term" value="F:ATP binding"/>
    <property type="evidence" value="ECO:0007669"/>
    <property type="project" value="UniProtKB-UniRule"/>
</dbReference>
<dbReference type="PROSITE" id="PS00107">
    <property type="entry name" value="PROTEIN_KINASE_ATP"/>
    <property type="match status" value="1"/>
</dbReference>
<comment type="catalytic activity">
    <reaction evidence="9">
        <text>L-seryl-[protein] + ATP = O-phospho-L-seryl-[protein] + ADP + H(+)</text>
        <dbReference type="Rhea" id="RHEA:17989"/>
        <dbReference type="Rhea" id="RHEA-COMP:9863"/>
        <dbReference type="Rhea" id="RHEA-COMP:11604"/>
        <dbReference type="ChEBI" id="CHEBI:15378"/>
        <dbReference type="ChEBI" id="CHEBI:29999"/>
        <dbReference type="ChEBI" id="CHEBI:30616"/>
        <dbReference type="ChEBI" id="CHEBI:83421"/>
        <dbReference type="ChEBI" id="CHEBI:456216"/>
        <dbReference type="EC" id="2.7.11.1"/>
    </reaction>
</comment>
<keyword evidence="4" id="KW-0808">Transferase</keyword>
<dbReference type="Gene3D" id="1.10.510.10">
    <property type="entry name" value="Transferase(Phosphotransferase) domain 1"/>
    <property type="match status" value="1"/>
</dbReference>
<sequence>MVGIQLELGILWPFQAGLDTKPSKDELSDESALSHLELSWSTVFYSAHEYLTPPSPSSEQQTKKWKSKKKLIAAFCGYQENSVDCPSPQPDTVQDEPQPSPSNVTSKMLTPGPDSRPPKDKLSDISAHISSSNSESCVFYSAREYLTPPPSSTGRFECRYVVGQMLGAGSFGTVFQGTRKSDGKKVAIKFIPKRIRDRYFLIPGYSKPLLAEVALNLLMQKPPVSRHVVQMLEWFEEDTRHVIITEYKEKCRDLMSYLLRHPHRLKENVARDLMYQAVLATKHCADHGVVHRDIKLNNILINRKTHKLKLIDFGCGDVLHERGYLSWNYRGGIRLPEIYTHFKYDALPATVWSLGVLLFRMVNGIRLLHPAKIINNNLPFRKRLSTECRDVIIQCLKQNPAERPSLEQLLQHPWFSKVSGAYW</sequence>
<keyword evidence="6 14" id="KW-0418">Kinase</keyword>
<evidence type="ECO:0000256" key="1">
    <source>
        <dbReference type="ARBA" id="ARBA00005505"/>
    </source>
</evidence>
<evidence type="ECO:0000256" key="8">
    <source>
        <dbReference type="ARBA" id="ARBA00047899"/>
    </source>
</evidence>
<evidence type="ECO:0000256" key="2">
    <source>
        <dbReference type="ARBA" id="ARBA00012513"/>
    </source>
</evidence>
<evidence type="ECO:0000256" key="5">
    <source>
        <dbReference type="ARBA" id="ARBA00022741"/>
    </source>
</evidence>
<protein>
    <recommendedName>
        <fullName evidence="2">non-specific serine/threonine protein kinase</fullName>
        <ecNumber evidence="2">2.7.11.1</ecNumber>
    </recommendedName>
</protein>
<comment type="caution">
    <text evidence="14">The sequence shown here is derived from an EMBL/GenBank/DDBJ whole genome shotgun (WGS) entry which is preliminary data.</text>
</comment>
<dbReference type="EC" id="2.7.11.1" evidence="2"/>
<organism evidence="14 15">
    <name type="scientific">Triplophysa tibetana</name>
    <dbReference type="NCBI Taxonomy" id="1572043"/>
    <lineage>
        <taxon>Eukaryota</taxon>
        <taxon>Metazoa</taxon>
        <taxon>Chordata</taxon>
        <taxon>Craniata</taxon>
        <taxon>Vertebrata</taxon>
        <taxon>Euteleostomi</taxon>
        <taxon>Actinopterygii</taxon>
        <taxon>Neopterygii</taxon>
        <taxon>Teleostei</taxon>
        <taxon>Ostariophysi</taxon>
        <taxon>Cypriniformes</taxon>
        <taxon>Nemacheilidae</taxon>
        <taxon>Triplophysa</taxon>
    </lineage>
</organism>
<dbReference type="Pfam" id="PF00069">
    <property type="entry name" value="Pkinase"/>
    <property type="match status" value="1"/>
</dbReference>
<feature type="binding site" evidence="10">
    <location>
        <position position="189"/>
    </location>
    <ligand>
        <name>ATP</name>
        <dbReference type="ChEBI" id="CHEBI:30616"/>
    </ligand>
</feature>
<evidence type="ECO:0000313" key="14">
    <source>
        <dbReference type="EMBL" id="KAA0705330.1"/>
    </source>
</evidence>
<dbReference type="InterPro" id="IPR017441">
    <property type="entry name" value="Protein_kinase_ATP_BS"/>
</dbReference>
<dbReference type="GO" id="GO:0007346">
    <property type="term" value="P:regulation of mitotic cell cycle"/>
    <property type="evidence" value="ECO:0007669"/>
    <property type="project" value="TreeGrafter"/>
</dbReference>
<dbReference type="SUPFAM" id="SSF56112">
    <property type="entry name" value="Protein kinase-like (PK-like)"/>
    <property type="match status" value="1"/>
</dbReference>
<evidence type="ECO:0000256" key="3">
    <source>
        <dbReference type="ARBA" id="ARBA00022527"/>
    </source>
</evidence>
<dbReference type="InterPro" id="IPR000719">
    <property type="entry name" value="Prot_kinase_dom"/>
</dbReference>
<dbReference type="PROSITE" id="PS50011">
    <property type="entry name" value="PROTEIN_KINASE_DOM"/>
    <property type="match status" value="1"/>
</dbReference>
<comment type="similarity">
    <text evidence="1">Belongs to the protein kinase superfamily. CAMK Ser/Thr protein kinase family. PIM subfamily.</text>
</comment>
<dbReference type="PANTHER" id="PTHR22984:SF11">
    <property type="entry name" value="AURORA KINASE-RELATED"/>
    <property type="match status" value="1"/>
</dbReference>
<dbReference type="SMART" id="SM00220">
    <property type="entry name" value="S_TKc"/>
    <property type="match status" value="1"/>
</dbReference>
<dbReference type="Proteomes" id="UP000324632">
    <property type="component" value="Chromosome 21"/>
</dbReference>
<dbReference type="PROSITE" id="PS00108">
    <property type="entry name" value="PROTEIN_KINASE_ST"/>
    <property type="match status" value="1"/>
</dbReference>
<keyword evidence="7 10" id="KW-0067">ATP-binding</keyword>
<evidence type="ECO:0000259" key="13">
    <source>
        <dbReference type="PROSITE" id="PS50011"/>
    </source>
</evidence>
<evidence type="ECO:0000256" key="12">
    <source>
        <dbReference type="SAM" id="MobiDB-lite"/>
    </source>
</evidence>
<feature type="compositionally biased region" description="Polar residues" evidence="12">
    <location>
        <begin position="84"/>
        <end position="108"/>
    </location>
</feature>
<dbReference type="GO" id="GO:0005737">
    <property type="term" value="C:cytoplasm"/>
    <property type="evidence" value="ECO:0007669"/>
    <property type="project" value="TreeGrafter"/>
</dbReference>
<evidence type="ECO:0000256" key="7">
    <source>
        <dbReference type="ARBA" id="ARBA00022840"/>
    </source>
</evidence>
<evidence type="ECO:0000256" key="10">
    <source>
        <dbReference type="PROSITE-ProRule" id="PRU10141"/>
    </source>
</evidence>
<accession>A0A5A9N6I2</accession>
<evidence type="ECO:0000313" key="15">
    <source>
        <dbReference type="Proteomes" id="UP000324632"/>
    </source>
</evidence>
<evidence type="ECO:0000256" key="6">
    <source>
        <dbReference type="ARBA" id="ARBA00022777"/>
    </source>
</evidence>
<evidence type="ECO:0000256" key="9">
    <source>
        <dbReference type="ARBA" id="ARBA00048679"/>
    </source>
</evidence>
<keyword evidence="5 10" id="KW-0547">Nucleotide-binding</keyword>
<dbReference type="AlphaFoldDB" id="A0A5A9N6I2"/>
<keyword evidence="3 11" id="KW-0723">Serine/threonine-protein kinase</keyword>
<dbReference type="InterPro" id="IPR011009">
    <property type="entry name" value="Kinase-like_dom_sf"/>
</dbReference>
<feature type="region of interest" description="Disordered" evidence="12">
    <location>
        <begin position="84"/>
        <end position="125"/>
    </location>
</feature>
<evidence type="ECO:0000256" key="11">
    <source>
        <dbReference type="RuleBase" id="RU000304"/>
    </source>
</evidence>
<dbReference type="GO" id="GO:0043066">
    <property type="term" value="P:negative regulation of apoptotic process"/>
    <property type="evidence" value="ECO:0007669"/>
    <property type="project" value="TreeGrafter"/>
</dbReference>
<dbReference type="PANTHER" id="PTHR22984">
    <property type="entry name" value="SERINE/THREONINE-PROTEIN KINASE PIM"/>
    <property type="match status" value="1"/>
</dbReference>
<reference evidence="14 15" key="1">
    <citation type="journal article" date="2019" name="Mol. Ecol. Resour.">
        <title>Chromosome-level genome assembly of Triplophysa tibetana, a fish adapted to the harsh high-altitude environment of the Tibetan Plateau.</title>
        <authorList>
            <person name="Yang X."/>
            <person name="Liu H."/>
            <person name="Ma Z."/>
            <person name="Zou Y."/>
            <person name="Zou M."/>
            <person name="Mao Y."/>
            <person name="Li X."/>
            <person name="Wang H."/>
            <person name="Chen T."/>
            <person name="Wang W."/>
            <person name="Yang R."/>
        </authorList>
    </citation>
    <scope>NUCLEOTIDE SEQUENCE [LARGE SCALE GENOMIC DNA]</scope>
    <source>
        <strain evidence="14">TTIB1903HZAU</strain>
        <tissue evidence="14">Muscle</tissue>
    </source>
</reference>
<evidence type="ECO:0000256" key="4">
    <source>
        <dbReference type="ARBA" id="ARBA00022679"/>
    </source>
</evidence>
<dbReference type="InterPro" id="IPR008271">
    <property type="entry name" value="Ser/Thr_kinase_AS"/>
</dbReference>
<proteinExistence type="inferred from homology"/>
<feature type="domain" description="Protein kinase" evidence="13">
    <location>
        <begin position="160"/>
        <end position="415"/>
    </location>
</feature>
<dbReference type="Gene3D" id="3.30.200.20">
    <property type="entry name" value="Phosphorylase Kinase, domain 1"/>
    <property type="match status" value="1"/>
</dbReference>
<name>A0A5A9N6I2_9TELE</name>
<comment type="catalytic activity">
    <reaction evidence="8">
        <text>L-threonyl-[protein] + ATP = O-phospho-L-threonyl-[protein] + ADP + H(+)</text>
        <dbReference type="Rhea" id="RHEA:46608"/>
        <dbReference type="Rhea" id="RHEA-COMP:11060"/>
        <dbReference type="Rhea" id="RHEA-COMP:11605"/>
        <dbReference type="ChEBI" id="CHEBI:15378"/>
        <dbReference type="ChEBI" id="CHEBI:30013"/>
        <dbReference type="ChEBI" id="CHEBI:30616"/>
        <dbReference type="ChEBI" id="CHEBI:61977"/>
        <dbReference type="ChEBI" id="CHEBI:456216"/>
        <dbReference type="EC" id="2.7.11.1"/>
    </reaction>
</comment>
<dbReference type="InterPro" id="IPR051138">
    <property type="entry name" value="PIM_Ser/Thr_kinase"/>
</dbReference>